<dbReference type="Gene3D" id="3.40.390.10">
    <property type="entry name" value="Collagenase (Catalytic Domain)"/>
    <property type="match status" value="1"/>
</dbReference>
<keyword evidence="4" id="KW-0479">Metal-binding</keyword>
<sequence>MSPHSSRLPSLVTYFELAMNFSASLRSALVGLCLSAIAASASRSLSLSVTGPESVDGVDNLKVVASLQNTGDETLKILKDPRGVLSTLPTETFGITDVRGVTPGFTGIKVKFVPEYAATLEDSFAILEPGQSVEVEHDLSAAYNFTLPGEGFYDIHADNLFQIVDPATSELTDLRATQETSLQANVKGKLAIARREVPSNGLAKRATYRSCSSTQQSQLAEAATAAANYANGASSYLNALSSGTSRYTTWFGTYATSRKNTVASNFNAIKGYSFSGETYDSNSYGVIYLCGAFWRAPVTGTDSRGGTLIHEASHFTRIAGTSDVVYGQSGAKSLAISNPSSAIRNADSHEYFAENNPALS</sequence>
<proteinExistence type="inferred from homology"/>
<dbReference type="GO" id="GO:0046872">
    <property type="term" value="F:metal ion binding"/>
    <property type="evidence" value="ECO:0007669"/>
    <property type="project" value="UniProtKB-KW"/>
</dbReference>
<keyword evidence="6" id="KW-0862">Zinc</keyword>
<dbReference type="AlphaFoldDB" id="A0AAW0CEJ8"/>
<comment type="caution">
    <text evidence="9">The sequence shown here is derived from an EMBL/GenBank/DDBJ whole genome shotgun (WGS) entry which is preliminary data.</text>
</comment>
<dbReference type="InterPro" id="IPR029463">
    <property type="entry name" value="Lys_MEP"/>
</dbReference>
<accession>A0AAW0CEJ8</accession>
<dbReference type="InterPro" id="IPR050414">
    <property type="entry name" value="Fungal_M35_metalloproteases"/>
</dbReference>
<evidence type="ECO:0000256" key="3">
    <source>
        <dbReference type="ARBA" id="ARBA00022670"/>
    </source>
</evidence>
<evidence type="ECO:0000259" key="8">
    <source>
        <dbReference type="SMART" id="SM01351"/>
    </source>
</evidence>
<evidence type="ECO:0000256" key="4">
    <source>
        <dbReference type="ARBA" id="ARBA00022723"/>
    </source>
</evidence>
<dbReference type="InterPro" id="IPR024079">
    <property type="entry name" value="MetalloPept_cat_dom_sf"/>
</dbReference>
<feature type="domain" description="Lysine-specific metallo-endopeptidase" evidence="8">
    <location>
        <begin position="235"/>
        <end position="354"/>
    </location>
</feature>
<evidence type="ECO:0000256" key="2">
    <source>
        <dbReference type="ARBA" id="ARBA00010279"/>
    </source>
</evidence>
<dbReference type="PANTHER" id="PTHR37016">
    <property type="match status" value="1"/>
</dbReference>
<dbReference type="SMART" id="SM01351">
    <property type="entry name" value="Aspzincin_M35"/>
    <property type="match status" value="1"/>
</dbReference>
<comment type="cofactor">
    <cofactor evidence="1">
        <name>Zn(2+)</name>
        <dbReference type="ChEBI" id="CHEBI:29105"/>
    </cofactor>
</comment>
<evidence type="ECO:0000256" key="6">
    <source>
        <dbReference type="ARBA" id="ARBA00022833"/>
    </source>
</evidence>
<comment type="similarity">
    <text evidence="2">Belongs to the peptidase M35 family.</text>
</comment>
<gene>
    <name evidence="9" type="ORF">VNI00_011033</name>
</gene>
<protein>
    <recommendedName>
        <fullName evidence="8">Lysine-specific metallo-endopeptidase domain-containing protein</fullName>
    </recommendedName>
</protein>
<name>A0AAW0CEJ8_9AGAR</name>
<dbReference type="GO" id="GO:0004222">
    <property type="term" value="F:metalloendopeptidase activity"/>
    <property type="evidence" value="ECO:0007669"/>
    <property type="project" value="InterPro"/>
</dbReference>
<evidence type="ECO:0000256" key="1">
    <source>
        <dbReference type="ARBA" id="ARBA00001947"/>
    </source>
</evidence>
<keyword evidence="10" id="KW-1185">Reference proteome</keyword>
<dbReference type="EMBL" id="JAYKXP010000046">
    <property type="protein sequence ID" value="KAK7037541.1"/>
    <property type="molecule type" value="Genomic_DNA"/>
</dbReference>
<organism evidence="9 10">
    <name type="scientific">Paramarasmius palmivorus</name>
    <dbReference type="NCBI Taxonomy" id="297713"/>
    <lineage>
        <taxon>Eukaryota</taxon>
        <taxon>Fungi</taxon>
        <taxon>Dikarya</taxon>
        <taxon>Basidiomycota</taxon>
        <taxon>Agaricomycotina</taxon>
        <taxon>Agaricomycetes</taxon>
        <taxon>Agaricomycetidae</taxon>
        <taxon>Agaricales</taxon>
        <taxon>Marasmiineae</taxon>
        <taxon>Marasmiaceae</taxon>
        <taxon>Paramarasmius</taxon>
    </lineage>
</organism>
<keyword evidence="3" id="KW-0645">Protease</keyword>
<reference evidence="9 10" key="1">
    <citation type="submission" date="2024-01" db="EMBL/GenBank/DDBJ databases">
        <title>A draft genome for a cacao thread blight-causing isolate of Paramarasmius palmivorus.</title>
        <authorList>
            <person name="Baruah I.K."/>
            <person name="Bukari Y."/>
            <person name="Amoako-Attah I."/>
            <person name="Meinhardt L.W."/>
            <person name="Bailey B.A."/>
            <person name="Cohen S.P."/>
        </authorList>
    </citation>
    <scope>NUCLEOTIDE SEQUENCE [LARGE SCALE GENOMIC DNA]</scope>
    <source>
        <strain evidence="9 10">GH-12</strain>
    </source>
</reference>
<dbReference type="SUPFAM" id="SSF55486">
    <property type="entry name" value="Metalloproteases ('zincins'), catalytic domain"/>
    <property type="match status" value="1"/>
</dbReference>
<evidence type="ECO:0000256" key="5">
    <source>
        <dbReference type="ARBA" id="ARBA00022801"/>
    </source>
</evidence>
<evidence type="ECO:0000313" key="9">
    <source>
        <dbReference type="EMBL" id="KAK7037541.1"/>
    </source>
</evidence>
<evidence type="ECO:0000256" key="7">
    <source>
        <dbReference type="ARBA" id="ARBA00023049"/>
    </source>
</evidence>
<keyword evidence="7" id="KW-0482">Metalloprotease</keyword>
<keyword evidence="5" id="KW-0378">Hydrolase</keyword>
<evidence type="ECO:0000313" key="10">
    <source>
        <dbReference type="Proteomes" id="UP001383192"/>
    </source>
</evidence>
<dbReference type="PANTHER" id="PTHR37016:SF3">
    <property type="entry name" value="NEUTRAL PROTEASE 2-RELATED"/>
    <property type="match status" value="1"/>
</dbReference>
<dbReference type="Pfam" id="PF14521">
    <property type="entry name" value="Aspzincin_M35"/>
    <property type="match status" value="1"/>
</dbReference>
<dbReference type="GO" id="GO:0006508">
    <property type="term" value="P:proteolysis"/>
    <property type="evidence" value="ECO:0007669"/>
    <property type="project" value="UniProtKB-KW"/>
</dbReference>
<dbReference type="Proteomes" id="UP001383192">
    <property type="component" value="Unassembled WGS sequence"/>
</dbReference>
<dbReference type="Gene3D" id="2.60.40.2970">
    <property type="match status" value="1"/>
</dbReference>